<dbReference type="GO" id="GO:0016567">
    <property type="term" value="P:protein ubiquitination"/>
    <property type="evidence" value="ECO:0007669"/>
    <property type="project" value="UniProtKB-UniPathway"/>
</dbReference>
<comment type="function">
    <text evidence="1">May act as a substrate-specific adapter of an E3 ubiquitin-protein ligase complex (CUL3-RBX1-BTB) which mediates the ubiquitination and subsequent proteasomal degradation of target proteins.</text>
</comment>
<evidence type="ECO:0000259" key="5">
    <source>
        <dbReference type="Pfam" id="PF25553"/>
    </source>
</evidence>
<gene>
    <name evidence="6" type="ORF">DM860_013083</name>
</gene>
<dbReference type="UniPathway" id="UPA00143"/>
<dbReference type="Pfam" id="PF25553">
    <property type="entry name" value="BTB-POZ_ANK-like"/>
    <property type="match status" value="1"/>
</dbReference>
<reference evidence="6 7" key="1">
    <citation type="submission" date="2018-06" db="EMBL/GenBank/DDBJ databases">
        <title>The Genome of Cuscuta australis (Dodder) Provides Insight into the Evolution of Plant Parasitism.</title>
        <authorList>
            <person name="Liu H."/>
        </authorList>
    </citation>
    <scope>NUCLEOTIDE SEQUENCE [LARGE SCALE GENOMIC DNA]</scope>
    <source>
        <strain evidence="7">cv. Yunnan</strain>
        <tissue evidence="6">Vines</tissue>
    </source>
</reference>
<dbReference type="InterPro" id="IPR038920">
    <property type="entry name" value="At3g05675-like"/>
</dbReference>
<sequence>MSDGLPKLRQHPRPPPPHRRRSWCCSFAVPPHSPDNLISAARSASNKAPSAQKNALSFVSFPNSPPSQSSSKTNGVANRIVPRRIRSPGRVSPIDSLDENPAPNPTLHPYSPSPSSLQIAKSPLRRLECEVSCSSLREDEDLGIFDARLSLKGQNGARCVLELNSEVLVANSSVFADLVADYRRKSKGLCRLEVLNVDNLGIFRETVELMFEEDIPKRLLKAGVYHTIDMLEVSAGLKFARGVQSCLEYIEAMPWSEEEEGKLRSLFSKLKFEGETAGDIMARLYVQDSPECEQKLARSLVLSVTSCSDVNARNELKPLVKDLLCKSSVHEKERPQLNREDIFGVCRSCLGSLVTLLEEATSTGPSRKDRPLIGRISNQVDNMNWLLDILLDHHMAEDLVDMWTHQVRLLHLHKCASPMIRYELSRVSAKLFVAIGTRKMHCRPEARVGLMQAWFRPMLLDFGWLQRCKKGLDMKEVEEAMGQSLLTLPLKEQYTMFMEWFQCFSKNGTECPNLSKAFQIWWRRSFLNGSESRGVECS</sequence>
<comment type="pathway">
    <text evidence="2">Protein modification; protein ubiquitination.</text>
</comment>
<evidence type="ECO:0000313" key="7">
    <source>
        <dbReference type="Proteomes" id="UP000249390"/>
    </source>
</evidence>
<keyword evidence="7" id="KW-1185">Reference proteome</keyword>
<evidence type="ECO:0000256" key="1">
    <source>
        <dbReference type="ARBA" id="ARBA00002668"/>
    </source>
</evidence>
<keyword evidence="3" id="KW-0833">Ubl conjugation pathway</keyword>
<feature type="region of interest" description="Disordered" evidence="4">
    <location>
        <begin position="57"/>
        <end position="119"/>
    </location>
</feature>
<feature type="domain" description="At3g05675-like ankyrin-like" evidence="5">
    <location>
        <begin position="292"/>
        <end position="527"/>
    </location>
</feature>
<evidence type="ECO:0000256" key="2">
    <source>
        <dbReference type="ARBA" id="ARBA00004906"/>
    </source>
</evidence>
<evidence type="ECO:0000256" key="3">
    <source>
        <dbReference type="ARBA" id="ARBA00022786"/>
    </source>
</evidence>
<feature type="compositionally biased region" description="Basic residues" evidence="4">
    <location>
        <begin position="8"/>
        <end position="22"/>
    </location>
</feature>
<accession>A0A328D262</accession>
<evidence type="ECO:0000313" key="6">
    <source>
        <dbReference type="EMBL" id="RAL39882.1"/>
    </source>
</evidence>
<dbReference type="AlphaFoldDB" id="A0A328D262"/>
<dbReference type="PANTHER" id="PTHR31060:SF33">
    <property type="entry name" value="OS04G0278000 PROTEIN"/>
    <property type="match status" value="1"/>
</dbReference>
<proteinExistence type="predicted"/>
<feature type="region of interest" description="Disordered" evidence="4">
    <location>
        <begin position="1"/>
        <end position="23"/>
    </location>
</feature>
<dbReference type="PANTHER" id="PTHR31060">
    <property type="entry name" value="OSJNBA0011J08.25 PROTEIN-RELATED"/>
    <property type="match status" value="1"/>
</dbReference>
<comment type="caution">
    <text evidence="6">The sequence shown here is derived from an EMBL/GenBank/DDBJ whole genome shotgun (WGS) entry which is preliminary data.</text>
</comment>
<dbReference type="Proteomes" id="UP000249390">
    <property type="component" value="Unassembled WGS sequence"/>
</dbReference>
<evidence type="ECO:0000256" key="4">
    <source>
        <dbReference type="SAM" id="MobiDB-lite"/>
    </source>
</evidence>
<dbReference type="InterPro" id="IPR058039">
    <property type="entry name" value="At3g05675-like_ankyrin"/>
</dbReference>
<dbReference type="EMBL" id="NQVE01000196">
    <property type="protein sequence ID" value="RAL39882.1"/>
    <property type="molecule type" value="Genomic_DNA"/>
</dbReference>
<feature type="compositionally biased region" description="Low complexity" evidence="4">
    <location>
        <begin position="57"/>
        <end position="71"/>
    </location>
</feature>
<name>A0A328D262_9ASTE</name>
<organism evidence="6 7">
    <name type="scientific">Cuscuta australis</name>
    <dbReference type="NCBI Taxonomy" id="267555"/>
    <lineage>
        <taxon>Eukaryota</taxon>
        <taxon>Viridiplantae</taxon>
        <taxon>Streptophyta</taxon>
        <taxon>Embryophyta</taxon>
        <taxon>Tracheophyta</taxon>
        <taxon>Spermatophyta</taxon>
        <taxon>Magnoliopsida</taxon>
        <taxon>eudicotyledons</taxon>
        <taxon>Gunneridae</taxon>
        <taxon>Pentapetalae</taxon>
        <taxon>asterids</taxon>
        <taxon>lamiids</taxon>
        <taxon>Solanales</taxon>
        <taxon>Convolvulaceae</taxon>
        <taxon>Cuscuteae</taxon>
        <taxon>Cuscuta</taxon>
        <taxon>Cuscuta subgen. Grammica</taxon>
        <taxon>Cuscuta sect. Cleistogrammica</taxon>
    </lineage>
</organism>
<protein>
    <recommendedName>
        <fullName evidence="5">At3g05675-like ankyrin-like domain-containing protein</fullName>
    </recommendedName>
</protein>